<proteinExistence type="inferred from homology"/>
<dbReference type="NCBIfam" id="NF038347">
    <property type="entry name" value="FtsX_Gpos"/>
    <property type="match status" value="1"/>
</dbReference>
<evidence type="ECO:0000256" key="4">
    <source>
        <dbReference type="ARBA" id="ARBA00022475"/>
    </source>
</evidence>
<evidence type="ECO:0000259" key="13">
    <source>
        <dbReference type="Pfam" id="PF18075"/>
    </source>
</evidence>
<keyword evidence="7 11" id="KW-1133">Transmembrane helix</keyword>
<feature type="domain" description="ABC3 transporter permease C-terminal" evidence="12">
    <location>
        <begin position="172"/>
        <end position="291"/>
    </location>
</feature>
<dbReference type="RefSeq" id="WP_094941465.1">
    <property type="nucleotide sequence ID" value="NZ_NOKQ01000134.1"/>
</dbReference>
<feature type="transmembrane region" description="Helical" evidence="11">
    <location>
        <begin position="169"/>
        <end position="189"/>
    </location>
</feature>
<feature type="transmembrane region" description="Helical" evidence="11">
    <location>
        <begin position="21"/>
        <end position="46"/>
    </location>
</feature>
<comment type="function">
    <text evidence="10">Part of the ABC transporter FtsEX involved in asymmetric cellular division facilitating the initiation of sporulation.</text>
</comment>
<dbReference type="Pfam" id="PF18075">
    <property type="entry name" value="FtsX_ECD"/>
    <property type="match status" value="1"/>
</dbReference>
<evidence type="ECO:0000256" key="3">
    <source>
        <dbReference type="ARBA" id="ARBA00021907"/>
    </source>
</evidence>
<evidence type="ECO:0000256" key="10">
    <source>
        <dbReference type="PIRNR" id="PIRNR003097"/>
    </source>
</evidence>
<sequence>MKFRTMGRHVKESFRSIGRNGWMTFASVSAVTVTLLLVGVFVAIMMNLNKLADDLENNVEVKVYAELIADEEQLATLEEEISTTLGVQEVVYSSKEQELLKLAETMGQEFQLYEQDNPLFNTFYVKAATPKETLAVASRIAKLDSVERVEDGRAQVQKLFSVLDVSRNVGLVLILGLLFTAMFLISNTIRITIVARRRDIEIMKLVGATNWFIRIPFIFEGMWLGIMGALLPITLVSVAYYNLFNLLNVELASTGIYSLLTPMPFLLQINALLLAMGIVIGVWGSFMSVRKFLKV</sequence>
<dbReference type="PANTHER" id="PTHR47755">
    <property type="entry name" value="CELL DIVISION PROTEIN FTSX"/>
    <property type="match status" value="1"/>
</dbReference>
<dbReference type="GO" id="GO:0051301">
    <property type="term" value="P:cell division"/>
    <property type="evidence" value="ECO:0007669"/>
    <property type="project" value="UniProtKB-KW"/>
</dbReference>
<keyword evidence="9 10" id="KW-0131">Cell cycle</keyword>
<evidence type="ECO:0000256" key="8">
    <source>
        <dbReference type="ARBA" id="ARBA00023136"/>
    </source>
</evidence>
<accession>A0A264W674</accession>
<dbReference type="InterPro" id="IPR040690">
    <property type="entry name" value="FtsX_ECD"/>
</dbReference>
<dbReference type="OrthoDB" id="9812531at2"/>
<reference evidence="14 15" key="1">
    <citation type="submission" date="2017-07" db="EMBL/GenBank/DDBJ databases">
        <title>Tetzosporium hominis gen.nov. sp.nov.</title>
        <authorList>
            <person name="Tetz G."/>
            <person name="Tetz V."/>
        </authorList>
    </citation>
    <scope>NUCLEOTIDE SEQUENCE [LARGE SCALE GENOMIC DNA]</scope>
    <source>
        <strain evidence="14 15">VT-49</strain>
    </source>
</reference>
<dbReference type="InterPro" id="IPR003838">
    <property type="entry name" value="ABC3_permease_C"/>
</dbReference>
<evidence type="ECO:0000313" key="15">
    <source>
        <dbReference type="Proteomes" id="UP000217065"/>
    </source>
</evidence>
<evidence type="ECO:0000256" key="11">
    <source>
        <dbReference type="SAM" id="Phobius"/>
    </source>
</evidence>
<evidence type="ECO:0000256" key="2">
    <source>
        <dbReference type="ARBA" id="ARBA00007379"/>
    </source>
</evidence>
<dbReference type="PANTHER" id="PTHR47755:SF1">
    <property type="entry name" value="CELL DIVISION PROTEIN FTSX"/>
    <property type="match status" value="1"/>
</dbReference>
<dbReference type="Proteomes" id="UP000217065">
    <property type="component" value="Unassembled WGS sequence"/>
</dbReference>
<evidence type="ECO:0000259" key="12">
    <source>
        <dbReference type="Pfam" id="PF02687"/>
    </source>
</evidence>
<dbReference type="EMBL" id="NOKQ01000134">
    <property type="protein sequence ID" value="OZS79086.1"/>
    <property type="molecule type" value="Genomic_DNA"/>
</dbReference>
<evidence type="ECO:0000256" key="1">
    <source>
        <dbReference type="ARBA" id="ARBA00004651"/>
    </source>
</evidence>
<keyword evidence="6 11" id="KW-0812">Transmembrane</keyword>
<evidence type="ECO:0000256" key="9">
    <source>
        <dbReference type="ARBA" id="ARBA00023306"/>
    </source>
</evidence>
<evidence type="ECO:0000313" key="14">
    <source>
        <dbReference type="EMBL" id="OZS79086.1"/>
    </source>
</evidence>
<protein>
    <recommendedName>
        <fullName evidence="3 10">Cell division protein FtsX</fullName>
    </recommendedName>
</protein>
<dbReference type="AlphaFoldDB" id="A0A264W674"/>
<evidence type="ECO:0000256" key="5">
    <source>
        <dbReference type="ARBA" id="ARBA00022618"/>
    </source>
</evidence>
<dbReference type="GO" id="GO:0005886">
    <property type="term" value="C:plasma membrane"/>
    <property type="evidence" value="ECO:0007669"/>
    <property type="project" value="UniProtKB-SubCell"/>
</dbReference>
<dbReference type="Gene3D" id="3.30.70.3040">
    <property type="match status" value="1"/>
</dbReference>
<keyword evidence="5 10" id="KW-0132">Cell division</keyword>
<feature type="transmembrane region" description="Helical" evidence="11">
    <location>
        <begin position="263"/>
        <end position="286"/>
    </location>
</feature>
<comment type="caution">
    <text evidence="14">The sequence shown here is derived from an EMBL/GenBank/DDBJ whole genome shotgun (WGS) entry which is preliminary data.</text>
</comment>
<dbReference type="PIRSF" id="PIRSF003097">
    <property type="entry name" value="FtsX"/>
    <property type="match status" value="1"/>
</dbReference>
<keyword evidence="8 10" id="KW-0472">Membrane</keyword>
<gene>
    <name evidence="14" type="ORF">CF394_01300</name>
</gene>
<name>A0A264W674_9BACL</name>
<comment type="subcellular location">
    <subcellularLocation>
        <location evidence="1">Cell membrane</location>
        <topology evidence="1">Multi-pass membrane protein</topology>
    </subcellularLocation>
</comment>
<evidence type="ECO:0000256" key="7">
    <source>
        <dbReference type="ARBA" id="ARBA00022989"/>
    </source>
</evidence>
<keyword evidence="15" id="KW-1185">Reference proteome</keyword>
<dbReference type="InterPro" id="IPR004513">
    <property type="entry name" value="FtsX"/>
</dbReference>
<feature type="transmembrane region" description="Helical" evidence="11">
    <location>
        <begin position="222"/>
        <end position="243"/>
    </location>
</feature>
<dbReference type="Pfam" id="PF02687">
    <property type="entry name" value="FtsX"/>
    <property type="match status" value="1"/>
</dbReference>
<organism evidence="14 15">
    <name type="scientific">Tetzosporium hominis</name>
    <dbReference type="NCBI Taxonomy" id="2020506"/>
    <lineage>
        <taxon>Bacteria</taxon>
        <taxon>Bacillati</taxon>
        <taxon>Bacillota</taxon>
        <taxon>Bacilli</taxon>
        <taxon>Bacillales</taxon>
        <taxon>Caryophanaceae</taxon>
        <taxon>Tetzosporium</taxon>
    </lineage>
</organism>
<feature type="domain" description="FtsX extracellular" evidence="13">
    <location>
        <begin position="59"/>
        <end position="149"/>
    </location>
</feature>
<comment type="similarity">
    <text evidence="2 10">Belongs to the ABC-4 integral membrane protein family. FtsX subfamily.</text>
</comment>
<evidence type="ECO:0000256" key="6">
    <source>
        <dbReference type="ARBA" id="ARBA00022692"/>
    </source>
</evidence>
<dbReference type="InterPro" id="IPR058204">
    <property type="entry name" value="FtsX_firmicutes-type"/>
</dbReference>
<keyword evidence="4 10" id="KW-1003">Cell membrane</keyword>